<evidence type="ECO:0000256" key="2">
    <source>
        <dbReference type="ARBA" id="ARBA00022763"/>
    </source>
</evidence>
<dbReference type="GO" id="GO:0000077">
    <property type="term" value="P:DNA damage checkpoint signaling"/>
    <property type="evidence" value="ECO:0007669"/>
    <property type="project" value="TreeGrafter"/>
</dbReference>
<feature type="compositionally biased region" description="Polar residues" evidence="4">
    <location>
        <begin position="852"/>
        <end position="885"/>
    </location>
</feature>
<proteinExistence type="predicted"/>
<feature type="compositionally biased region" description="Basic residues" evidence="4">
    <location>
        <begin position="259"/>
        <end position="272"/>
    </location>
</feature>
<dbReference type="SMART" id="SM00292">
    <property type="entry name" value="BRCT"/>
    <property type="match status" value="1"/>
</dbReference>
<feature type="compositionally biased region" description="Basic residues" evidence="4">
    <location>
        <begin position="746"/>
        <end position="760"/>
    </location>
</feature>
<dbReference type="PROSITE" id="PS50172">
    <property type="entry name" value="BRCT"/>
    <property type="match status" value="1"/>
</dbReference>
<dbReference type="GO" id="GO:0045944">
    <property type="term" value="P:positive regulation of transcription by RNA polymerase II"/>
    <property type="evidence" value="ECO:0007669"/>
    <property type="project" value="TreeGrafter"/>
</dbReference>
<feature type="compositionally biased region" description="Polar residues" evidence="4">
    <location>
        <begin position="611"/>
        <end position="628"/>
    </location>
</feature>
<feature type="domain" description="BRCT" evidence="5">
    <location>
        <begin position="1134"/>
        <end position="1263"/>
    </location>
</feature>
<feature type="compositionally biased region" description="Polar residues" evidence="4">
    <location>
        <begin position="347"/>
        <end position="408"/>
    </location>
</feature>
<evidence type="ECO:0000256" key="4">
    <source>
        <dbReference type="SAM" id="MobiDB-lite"/>
    </source>
</evidence>
<dbReference type="SUPFAM" id="SSF52113">
    <property type="entry name" value="BRCT domain"/>
    <property type="match status" value="1"/>
</dbReference>
<keyword evidence="3" id="KW-0539">Nucleus</keyword>
<evidence type="ECO:0000256" key="1">
    <source>
        <dbReference type="ARBA" id="ARBA00004123"/>
    </source>
</evidence>
<feature type="compositionally biased region" description="Acidic residues" evidence="4">
    <location>
        <begin position="517"/>
        <end position="529"/>
    </location>
</feature>
<dbReference type="InterPro" id="IPR047249">
    <property type="entry name" value="BRCT_p53bp1-like_rpt1"/>
</dbReference>
<accession>A0A6A5KAQ5</accession>
<dbReference type="OrthoDB" id="129353at2759"/>
<dbReference type="CDD" id="cd17745">
    <property type="entry name" value="BRCT_p53bp1_rpt1"/>
    <property type="match status" value="1"/>
</dbReference>
<dbReference type="InterPro" id="IPR036420">
    <property type="entry name" value="BRCT_dom_sf"/>
</dbReference>
<dbReference type="InterPro" id="IPR047252">
    <property type="entry name" value="TP53BP1-like"/>
</dbReference>
<feature type="compositionally biased region" description="Polar residues" evidence="4">
    <location>
        <begin position="648"/>
        <end position="668"/>
    </location>
</feature>
<dbReference type="Pfam" id="PF00533">
    <property type="entry name" value="BRCT"/>
    <property type="match status" value="1"/>
</dbReference>
<keyword evidence="2" id="KW-0227">DNA damage</keyword>
<dbReference type="InterPro" id="IPR001357">
    <property type="entry name" value="BRCT_dom"/>
</dbReference>
<feature type="compositionally biased region" description="Basic and acidic residues" evidence="4">
    <location>
        <begin position="326"/>
        <end position="346"/>
    </location>
</feature>
<dbReference type="EMBL" id="ML975345">
    <property type="protein sequence ID" value="KAF1832177.1"/>
    <property type="molecule type" value="Genomic_DNA"/>
</dbReference>
<sequence>MHHTFNGMDAPGDTQPDSQMLKTWTSGVYSAADAKEVGVFKSLFVEHGEADNGDDLPTDEIAGVASSQENHNPNPTSPTIIDVDVHDDFAQNSMAPTSPLKFQTPALAGRKRDNSGQLLSSAARTNITPGTVASASFFPAFGMGGVGGAQHISLTQAFNNTQAPTSPVAGGATEDVVFTRPSPNFTNVRHSSPIPAYSSPLKAMRPDTPKSDPIVRSSSEPRAEYVTMKQSQDKRKHSIGDEQVSADEQDSWQELSRQVKARKAKEHAHHQAARSLSHIPAPTPLLSRPGRKNTVNADYPSPVKSKTSRSGGHSRSHDDDDDDASMDEHLQPEIVNEHNSEDHADEPSQSAPTTAQTNLKHNSNDNSVQVPKTSSHPHQTPSGQPARNSSRQASPSSQLQRVSQQEPGSQRPLRRTAQPHSSKESVAVMDSQPDATADIDHIPQPKSLRFLSSPSVNQYSINQTTMATMGIRAIRTGYTSQIVSSSMPPMPPRSSPEQVGTPEEEERVPSSPPLLTEGEERDLEYDEHEAENGESTGLTADDEDTVMDEDDDLPLTKDESEDEATTGAQGNMSDEGEFDLFQPAKVGLGTDQEVPETLEQSQHEDYMEGDAQSQQSEPQRTHRQNTIPETDALDETQPSFFPDGVPQESVNDSTVLGNTDSTGRFQTAQEEQSESQPQKPALPSSGEHGSDTIQGSNRIRSIHDIYNLPETQQLAAEEVEMPHLSGLEDDEEGALMSRSSPAPPPAKRRKVTYTAKRKVFRSPPKATTDSESLSDPPPSPRLQQIQQALDATSPTASARERENEGALAVTRVREEAQAPYKPTTSLKSKILPRPKRPQNQRNGALKPVSRELFQSLSEPANSPANSPAKQQQSARSRASTPVTPTKSREDVADVPVEVDMSDANGEAGEPVSSAPQPTNVKQIMENPSQLNGTLLEEVIVPNRVFAPWPSGHYYPATCIGRATPRQLQIRYDDGNVTSIDLVNVRALDLRIGDHVKVDVTGMKKSTYVVVRMKDRIDDLGGEEFPTTDRRGHATVVLEERTKDSLPNPKALQTAEHIFVPMASIYLTTGLWKRLRDRLFNFSPPVSPVKASSRIGTPIADPVTTPSFTRRATAVPSLLRDAATRAASVTSTTRSGSGVFTNMAFVLTSPAEDVDTERIGKLIKSNGGQVLEHGFHELFEYESSEAPSSSPSRRRSASTVDDSLGLTLKHAYRNLGFVALISRSHFRSTKYMQALALNVPCLHFRWVHDSLSASRTAPFQRYLLPAGVSTFLEPKDGVVRSRTMAIYDPAADDLSFASTIRDRDLPFHDQSVLVVIGKSKKEMEQRQPFVFLSHALGSATVGRCANLAAASEHLKDGKWDWVYVDNSEHERGVAEAAAVLFGTADRPVAAGNTKPKGNSKKRKRDAVSVVDKEALVAKGVVAGKAVRITCREFVVQSLILGALVEE</sequence>
<keyword evidence="7" id="KW-1185">Reference proteome</keyword>
<comment type="subcellular location">
    <subcellularLocation>
        <location evidence="1">Nucleus</location>
    </subcellularLocation>
</comment>
<feature type="compositionally biased region" description="Polar residues" evidence="4">
    <location>
        <begin position="781"/>
        <end position="796"/>
    </location>
</feature>
<evidence type="ECO:0000313" key="7">
    <source>
        <dbReference type="Proteomes" id="UP000800040"/>
    </source>
</evidence>
<evidence type="ECO:0000259" key="5">
    <source>
        <dbReference type="PROSITE" id="PS50172"/>
    </source>
</evidence>
<dbReference type="Gene3D" id="3.40.50.10190">
    <property type="entry name" value="BRCT domain"/>
    <property type="match status" value="1"/>
</dbReference>
<dbReference type="Proteomes" id="UP000800040">
    <property type="component" value="Unassembled WGS sequence"/>
</dbReference>
<protein>
    <recommendedName>
        <fullName evidence="5">BRCT domain-containing protein</fullName>
    </recommendedName>
</protein>
<evidence type="ECO:0000256" key="3">
    <source>
        <dbReference type="ARBA" id="ARBA00023242"/>
    </source>
</evidence>
<dbReference type="InterPro" id="IPR041297">
    <property type="entry name" value="Crb2_Tudor"/>
</dbReference>
<feature type="compositionally biased region" description="Acidic residues" evidence="4">
    <location>
        <begin position="540"/>
        <end position="564"/>
    </location>
</feature>
<dbReference type="GO" id="GO:0042393">
    <property type="term" value="F:histone binding"/>
    <property type="evidence" value="ECO:0007669"/>
    <property type="project" value="TreeGrafter"/>
</dbReference>
<evidence type="ECO:0000313" key="6">
    <source>
        <dbReference type="EMBL" id="KAF1832177.1"/>
    </source>
</evidence>
<feature type="region of interest" description="Disordered" evidence="4">
    <location>
        <begin position="482"/>
        <end position="895"/>
    </location>
</feature>
<feature type="compositionally biased region" description="Polar residues" evidence="4">
    <location>
        <begin position="181"/>
        <end position="190"/>
    </location>
</feature>
<feature type="region of interest" description="Disordered" evidence="4">
    <location>
        <begin position="181"/>
        <end position="449"/>
    </location>
</feature>
<dbReference type="GO" id="GO:0005634">
    <property type="term" value="C:nucleus"/>
    <property type="evidence" value="ECO:0007669"/>
    <property type="project" value="UniProtKB-SubCell"/>
</dbReference>
<dbReference type="PANTHER" id="PTHR15321:SF3">
    <property type="entry name" value="TP53-BINDING PROTEIN 1"/>
    <property type="match status" value="1"/>
</dbReference>
<gene>
    <name evidence="6" type="ORF">BDW02DRAFT_571328</name>
</gene>
<name>A0A6A5KAQ5_9PLEO</name>
<dbReference type="PANTHER" id="PTHR15321">
    <property type="entry name" value="TUMOR SUPPRESSOR P53-BINDING PROTEIN 1"/>
    <property type="match status" value="1"/>
</dbReference>
<dbReference type="Pfam" id="PF18115">
    <property type="entry name" value="Tudor_3"/>
    <property type="match status" value="1"/>
</dbReference>
<organism evidence="6 7">
    <name type="scientific">Decorospora gaudefroyi</name>
    <dbReference type="NCBI Taxonomy" id="184978"/>
    <lineage>
        <taxon>Eukaryota</taxon>
        <taxon>Fungi</taxon>
        <taxon>Dikarya</taxon>
        <taxon>Ascomycota</taxon>
        <taxon>Pezizomycotina</taxon>
        <taxon>Dothideomycetes</taxon>
        <taxon>Pleosporomycetidae</taxon>
        <taxon>Pleosporales</taxon>
        <taxon>Pleosporineae</taxon>
        <taxon>Pleosporaceae</taxon>
        <taxon>Decorospora</taxon>
    </lineage>
</organism>
<reference evidence="6" key="1">
    <citation type="submission" date="2020-01" db="EMBL/GenBank/DDBJ databases">
        <authorList>
            <consortium name="DOE Joint Genome Institute"/>
            <person name="Haridas S."/>
            <person name="Albert R."/>
            <person name="Binder M."/>
            <person name="Bloem J."/>
            <person name="Labutti K."/>
            <person name="Salamov A."/>
            <person name="Andreopoulos B."/>
            <person name="Baker S.E."/>
            <person name="Barry K."/>
            <person name="Bills G."/>
            <person name="Bluhm B.H."/>
            <person name="Cannon C."/>
            <person name="Castanera R."/>
            <person name="Culley D.E."/>
            <person name="Daum C."/>
            <person name="Ezra D."/>
            <person name="Gonzalez J.B."/>
            <person name="Henrissat B."/>
            <person name="Kuo A."/>
            <person name="Liang C."/>
            <person name="Lipzen A."/>
            <person name="Lutzoni F."/>
            <person name="Magnuson J."/>
            <person name="Mondo S."/>
            <person name="Nolan M."/>
            <person name="Ohm R."/>
            <person name="Pangilinan J."/>
            <person name="Park H.-J."/>
            <person name="Ramirez L."/>
            <person name="Alfaro M."/>
            <person name="Sun H."/>
            <person name="Tritt A."/>
            <person name="Yoshinaga Y."/>
            <person name="Zwiers L.-H."/>
            <person name="Turgeon B.G."/>
            <person name="Goodwin S.B."/>
            <person name="Spatafora J.W."/>
            <person name="Crous P.W."/>
            <person name="Grigoriev I.V."/>
        </authorList>
    </citation>
    <scope>NUCLEOTIDE SEQUENCE</scope>
    <source>
        <strain evidence="6">P77</strain>
    </source>
</reference>